<accession>A0A0Q3KAL5</accession>
<dbReference type="Pfam" id="PF22817">
    <property type="entry name" value="ApeP-like"/>
    <property type="match status" value="1"/>
</dbReference>
<dbReference type="RefSeq" id="WP_056010725.1">
    <property type="nucleotide sequence ID" value="NZ_LLYZ01000002.1"/>
</dbReference>
<sequence>MEKITLPNSDKSFIESLIPQKFPFVMVGEVSEYSESHVISGFTIKEDNIFVHDGIFQASGLIEHQAQSVGLHTGYKYFLLGKEAPTGYIGAIKSFETDVLPKVGDHLITEATILNEMLGVTLVEIVTIVNETVIAKSQMKTVVK</sequence>
<dbReference type="STRING" id="452084.AR438_00735"/>
<dbReference type="SUPFAM" id="SSF54637">
    <property type="entry name" value="Thioesterase/thiol ester dehydrase-isomerase"/>
    <property type="match status" value="1"/>
</dbReference>
<protein>
    <submittedName>
        <fullName evidence="1">FabZ</fullName>
    </submittedName>
</protein>
<dbReference type="Gene3D" id="3.10.129.10">
    <property type="entry name" value="Hotdog Thioesterase"/>
    <property type="match status" value="1"/>
</dbReference>
<reference evidence="1 2" key="1">
    <citation type="submission" date="2015-10" db="EMBL/GenBank/DDBJ databases">
        <title>Chryseobacterium aquaticum genome.</title>
        <authorList>
            <person name="Newman J.D."/>
            <person name="Ferguson M.B."/>
            <person name="Miller J.R."/>
        </authorList>
    </citation>
    <scope>NUCLEOTIDE SEQUENCE [LARGE SCALE GENOMIC DNA]</scope>
    <source>
        <strain evidence="1 2">KCTC 12483</strain>
    </source>
</reference>
<dbReference type="Proteomes" id="UP000051682">
    <property type="component" value="Unassembled WGS sequence"/>
</dbReference>
<name>A0A0Q3KAL5_9FLAO</name>
<organism evidence="1 2">
    <name type="scientific">Chryseobacterium aquaticum</name>
    <dbReference type="NCBI Taxonomy" id="452084"/>
    <lineage>
        <taxon>Bacteria</taxon>
        <taxon>Pseudomonadati</taxon>
        <taxon>Bacteroidota</taxon>
        <taxon>Flavobacteriia</taxon>
        <taxon>Flavobacteriales</taxon>
        <taxon>Weeksellaceae</taxon>
        <taxon>Chryseobacterium group</taxon>
        <taxon>Chryseobacterium</taxon>
    </lineage>
</organism>
<dbReference type="InterPro" id="IPR029069">
    <property type="entry name" value="HotDog_dom_sf"/>
</dbReference>
<proteinExistence type="predicted"/>
<dbReference type="OrthoDB" id="2922403at2"/>
<gene>
    <name evidence="1" type="ORF">AR438_00735</name>
</gene>
<dbReference type="AlphaFoldDB" id="A0A0Q3KAL5"/>
<comment type="caution">
    <text evidence="1">The sequence shown here is derived from an EMBL/GenBank/DDBJ whole genome shotgun (WGS) entry which is preliminary data.</text>
</comment>
<dbReference type="EMBL" id="LLYZ01000002">
    <property type="protein sequence ID" value="KQK26779.1"/>
    <property type="molecule type" value="Genomic_DNA"/>
</dbReference>
<dbReference type="InterPro" id="IPR016776">
    <property type="entry name" value="ApeP-like_dehydratase"/>
</dbReference>
<evidence type="ECO:0000313" key="2">
    <source>
        <dbReference type="Proteomes" id="UP000051682"/>
    </source>
</evidence>
<evidence type="ECO:0000313" key="1">
    <source>
        <dbReference type="EMBL" id="KQK26779.1"/>
    </source>
</evidence>
<keyword evidence="2" id="KW-1185">Reference proteome</keyword>